<evidence type="ECO:0000313" key="2">
    <source>
        <dbReference type="Proteomes" id="UP000256429"/>
    </source>
</evidence>
<sequence length="414" mass="48081">MKTKIIATIFLVLLNNISNSQEIKNTNYISGEIKVPIIVDQILIEDHFLDDRRDSNTRNENVSFDIYTQLNNIPIYFYGKQTFRGKYIEEVYDLITEINVTGSINSETNLGTITVQQKETKNVKAHPMNVCDYDYEYSFNYEYIDLKVIKGIEFGNQKDKNVSYLFKPNENTKLTVSNYKYIEDTKCSNRNYSKEFVFKNIKEEYLKEKLNSHWSYFTFTIHWNGKTIKDLIKESISITKIRDEDPNWEPPSTPYLREGIKAEPNSIAIYPTSIKIVNVNNPKFKGLEKGFPALLIADLSKVPNLKVLERQKINEILQEIDLSESGLVKEDSKVENNLMKEEMAVIVKLEIDAGKLTFNTKFYVQSKNKEITLSTANLPLKEIFGIQKSLTKLIIEEANNQFNMNTDPEIIFRK</sequence>
<organism evidence="1 2">
    <name type="scientific">Lutibacter oceani</name>
    <dbReference type="NCBI Taxonomy" id="1853311"/>
    <lineage>
        <taxon>Bacteria</taxon>
        <taxon>Pseudomonadati</taxon>
        <taxon>Bacteroidota</taxon>
        <taxon>Flavobacteriia</taxon>
        <taxon>Flavobacteriales</taxon>
        <taxon>Flavobacteriaceae</taxon>
        <taxon>Lutibacter</taxon>
    </lineage>
</organism>
<accession>A0A3D9RYP7</accession>
<comment type="caution">
    <text evidence="1">The sequence shown here is derived from an EMBL/GenBank/DDBJ whole genome shotgun (WGS) entry which is preliminary data.</text>
</comment>
<proteinExistence type="predicted"/>
<dbReference type="Proteomes" id="UP000256429">
    <property type="component" value="Unassembled WGS sequence"/>
</dbReference>
<dbReference type="OrthoDB" id="9813091at2"/>
<evidence type="ECO:0000313" key="1">
    <source>
        <dbReference type="EMBL" id="REE82256.1"/>
    </source>
</evidence>
<gene>
    <name evidence="1" type="ORF">BX611_1802</name>
</gene>
<reference evidence="1 2" key="1">
    <citation type="submission" date="2018-08" db="EMBL/GenBank/DDBJ databases">
        <title>Genomic Encyclopedia of Type Strains, Phase III (KMG-III): the genomes of soil and plant-associated and newly described type strains.</title>
        <authorList>
            <person name="Whitman W."/>
        </authorList>
    </citation>
    <scope>NUCLEOTIDE SEQUENCE [LARGE SCALE GENOMIC DNA]</scope>
    <source>
        <strain evidence="1 2">325-5</strain>
    </source>
</reference>
<dbReference type="AlphaFoldDB" id="A0A3D9RYP7"/>
<dbReference type="EMBL" id="QTTQ01000010">
    <property type="protein sequence ID" value="REE82256.1"/>
    <property type="molecule type" value="Genomic_DNA"/>
</dbReference>
<name>A0A3D9RYP7_9FLAO</name>
<protein>
    <submittedName>
        <fullName evidence="1">Uncharacterized protein</fullName>
    </submittedName>
</protein>
<keyword evidence="2" id="KW-1185">Reference proteome</keyword>
<dbReference type="RefSeq" id="WP_115880263.1">
    <property type="nucleotide sequence ID" value="NZ_QTTQ01000010.1"/>
</dbReference>